<evidence type="ECO:0000256" key="4">
    <source>
        <dbReference type="ARBA" id="ARBA00022683"/>
    </source>
</evidence>
<dbReference type="InterPro" id="IPR036542">
    <property type="entry name" value="PTS_IIA_lac/cel_sf"/>
</dbReference>
<evidence type="ECO:0000256" key="5">
    <source>
        <dbReference type="PIRSR" id="PIRSR000699-1"/>
    </source>
</evidence>
<dbReference type="PANTHER" id="PTHR34382">
    <property type="entry name" value="PTS SYSTEM N,N'-DIACETYLCHITOBIOSE-SPECIFIC EIIA COMPONENT"/>
    <property type="match status" value="1"/>
</dbReference>
<sequence length="103" mass="11554">MDTLEELSFQIISGVGAAKSCYIEALRMSRNGDNILAQKKLDEGYNYYLTGHAAHSKLLQQTAEKADSVKINLLVVHAEDQLMSAETIKLMVEEFMILYNQAE</sequence>
<keyword evidence="6" id="KW-0479">Metal-binding</keyword>
<dbReference type="GO" id="GO:0046872">
    <property type="term" value="F:metal ion binding"/>
    <property type="evidence" value="ECO:0007669"/>
    <property type="project" value="UniProtKB-KW"/>
</dbReference>
<evidence type="ECO:0000256" key="7">
    <source>
        <dbReference type="PROSITE-ProRule" id="PRU00418"/>
    </source>
</evidence>
<organism evidence="8 9">
    <name type="scientific">Streptococcus gallolyticus (strain UCN34)</name>
    <dbReference type="NCBI Taxonomy" id="637909"/>
    <lineage>
        <taxon>Bacteria</taxon>
        <taxon>Bacillati</taxon>
        <taxon>Bacillota</taxon>
        <taxon>Bacilli</taxon>
        <taxon>Lactobacillales</taxon>
        <taxon>Streptococcaceae</taxon>
        <taxon>Streptococcus</taxon>
    </lineage>
</organism>
<evidence type="ECO:0000256" key="6">
    <source>
        <dbReference type="PIRSR" id="PIRSR000699-2"/>
    </source>
</evidence>
<dbReference type="AlphaFoldDB" id="A0AA36NPA6"/>
<keyword evidence="1" id="KW-0813">Transport</keyword>
<evidence type="ECO:0000313" key="8">
    <source>
        <dbReference type="EMBL" id="CBI13411.1"/>
    </source>
</evidence>
<dbReference type="GO" id="GO:0016740">
    <property type="term" value="F:transferase activity"/>
    <property type="evidence" value="ECO:0007669"/>
    <property type="project" value="UniProtKB-KW"/>
</dbReference>
<proteinExistence type="predicted"/>
<name>A0AA36NPA6_STRG3</name>
<evidence type="ECO:0000256" key="2">
    <source>
        <dbReference type="ARBA" id="ARBA00022597"/>
    </source>
</evidence>
<evidence type="ECO:0000256" key="1">
    <source>
        <dbReference type="ARBA" id="ARBA00022448"/>
    </source>
</evidence>
<keyword evidence="3" id="KW-0808">Transferase</keyword>
<dbReference type="InterPro" id="IPR003188">
    <property type="entry name" value="PTS_IIA_lac/cel"/>
</dbReference>
<dbReference type="Gene3D" id="1.20.58.80">
    <property type="entry name" value="Phosphotransferase system, lactose/cellobiose-type IIA subunit"/>
    <property type="match status" value="1"/>
</dbReference>
<keyword evidence="4" id="KW-0598">Phosphotransferase system</keyword>
<keyword evidence="2" id="KW-0762">Sugar transport</keyword>
<reference evidence="8 9" key="1">
    <citation type="journal article" date="2010" name="J. Bacteriol.">
        <title>Genome sequence of Streptococcus gallolyticus: insights into its adaptation to the bovine rumen and its ability to cause endocarditis.</title>
        <authorList>
            <person name="Rusniok C."/>
            <person name="Couve E."/>
            <person name="Da Cunha V."/>
            <person name="El Gana R."/>
            <person name="Zidane N."/>
            <person name="Bouchier C."/>
            <person name="Poyart C."/>
            <person name="Leclercq R."/>
            <person name="Trieu-Cuot P."/>
            <person name="Glaser P."/>
        </authorList>
    </citation>
    <scope>NUCLEOTIDE SEQUENCE [LARGE SCALE GENOMIC DNA]</scope>
    <source>
        <strain evidence="8 9">UCN34</strain>
    </source>
</reference>
<protein>
    <submittedName>
        <fullName evidence="8">PTS system, cellobiose/lactose-specific IIA component</fullName>
    </submittedName>
</protein>
<dbReference type="KEGG" id="sga:GALLO_0919"/>
<feature type="binding site" evidence="6">
    <location>
        <position position="80"/>
    </location>
    <ligand>
        <name>Mg(2+)</name>
        <dbReference type="ChEBI" id="CHEBI:18420"/>
        <note>ligand shared between all trimeric partners</note>
    </ligand>
</feature>
<dbReference type="GO" id="GO:0009401">
    <property type="term" value="P:phosphoenolpyruvate-dependent sugar phosphotransferase system"/>
    <property type="evidence" value="ECO:0007669"/>
    <property type="project" value="UniProtKB-KW"/>
</dbReference>
<feature type="modified residue" description="Phosphohistidine; by HPr" evidence="7">
    <location>
        <position position="77"/>
    </location>
</feature>
<dbReference type="EMBL" id="FN597254">
    <property type="protein sequence ID" value="CBI13411.1"/>
    <property type="molecule type" value="Genomic_DNA"/>
</dbReference>
<accession>A0AA36NPA6</accession>
<keyword evidence="6" id="KW-0460">Magnesium</keyword>
<dbReference type="Proteomes" id="UP000001517">
    <property type="component" value="Chromosome"/>
</dbReference>
<dbReference type="Pfam" id="PF02255">
    <property type="entry name" value="PTS_IIA"/>
    <property type="match status" value="1"/>
</dbReference>
<dbReference type="SUPFAM" id="SSF46973">
    <property type="entry name" value="Enzyme IIa from lactose specific PTS, IIa-lac"/>
    <property type="match status" value="1"/>
</dbReference>
<comment type="cofactor">
    <cofactor evidence="6">
        <name>Mg(2+)</name>
        <dbReference type="ChEBI" id="CHEBI:18420"/>
    </cofactor>
    <text evidence="6">Binds 1 Mg(2+) ion per trimer.</text>
</comment>
<evidence type="ECO:0000256" key="3">
    <source>
        <dbReference type="ARBA" id="ARBA00022679"/>
    </source>
</evidence>
<dbReference type="PIRSF" id="PIRSF000699">
    <property type="entry name" value="PTS_IILac_III"/>
    <property type="match status" value="1"/>
</dbReference>
<dbReference type="GeneID" id="57921998"/>
<feature type="active site" description="Tele-phosphohistidine intermediate" evidence="5">
    <location>
        <position position="77"/>
    </location>
</feature>
<evidence type="ECO:0000313" key="9">
    <source>
        <dbReference type="Proteomes" id="UP000001517"/>
    </source>
</evidence>
<gene>
    <name evidence="8" type="ordered locus">GALLO_0919</name>
</gene>
<dbReference type="RefSeq" id="WP_009854034.1">
    <property type="nucleotide sequence ID" value="NC_013798.1"/>
</dbReference>
<dbReference type="PROSITE" id="PS51095">
    <property type="entry name" value="PTS_EIIA_TYPE_3"/>
    <property type="match status" value="1"/>
</dbReference>
<dbReference type="PANTHER" id="PTHR34382:SF7">
    <property type="entry name" value="PTS SYSTEM N,N'-DIACETYLCHITOBIOSE-SPECIFIC EIIA COMPONENT"/>
    <property type="match status" value="1"/>
</dbReference>